<name>A0A834GFR0_RHOSS</name>
<dbReference type="InterPro" id="IPR015914">
    <property type="entry name" value="PAPs_N"/>
</dbReference>
<dbReference type="InterPro" id="IPR039331">
    <property type="entry name" value="PAPs-like"/>
</dbReference>
<dbReference type="GO" id="GO:0046872">
    <property type="term" value="F:metal ion binding"/>
    <property type="evidence" value="ECO:0007669"/>
    <property type="project" value="InterPro"/>
</dbReference>
<dbReference type="Pfam" id="PF00149">
    <property type="entry name" value="Metallophos"/>
    <property type="match status" value="1"/>
</dbReference>
<dbReference type="SUPFAM" id="SSF49363">
    <property type="entry name" value="Purple acid phosphatase, N-terminal domain"/>
    <property type="match status" value="2"/>
</dbReference>
<reference evidence="14" key="1">
    <citation type="submission" date="2019-11" db="EMBL/GenBank/DDBJ databases">
        <authorList>
            <person name="Liu Y."/>
            <person name="Hou J."/>
            <person name="Li T.-Q."/>
            <person name="Guan C.-H."/>
            <person name="Wu X."/>
            <person name="Wu H.-Z."/>
            <person name="Ling F."/>
            <person name="Zhang R."/>
            <person name="Shi X.-G."/>
            <person name="Ren J.-P."/>
            <person name="Chen E.-F."/>
            <person name="Sun J.-M."/>
        </authorList>
    </citation>
    <scope>NUCLEOTIDE SEQUENCE</scope>
    <source>
        <strain evidence="14">Adult_tree_wgs_1</strain>
        <tissue evidence="14">Leaves</tissue>
    </source>
</reference>
<evidence type="ECO:0000256" key="3">
    <source>
        <dbReference type="ARBA" id="ARBA00001962"/>
    </source>
</evidence>
<protein>
    <recommendedName>
        <fullName evidence="9">Purple acid phosphatase</fullName>
        <ecNumber evidence="9">3.1.3.2</ecNumber>
    </recommendedName>
</protein>
<evidence type="ECO:0000256" key="5">
    <source>
        <dbReference type="ARBA" id="ARBA00022729"/>
    </source>
</evidence>
<dbReference type="PANTHER" id="PTHR22953">
    <property type="entry name" value="ACID PHOSPHATASE RELATED"/>
    <property type="match status" value="1"/>
</dbReference>
<feature type="domain" description="Purple acid phosphatase C-terminal" evidence="12">
    <location>
        <begin position="564"/>
        <end position="600"/>
    </location>
</feature>
<gene>
    <name evidence="14" type="ORF">RHSIM_Rhsim09G0049700</name>
</gene>
<evidence type="ECO:0000259" key="11">
    <source>
        <dbReference type="Pfam" id="PF00149"/>
    </source>
</evidence>
<dbReference type="OrthoDB" id="45007at2759"/>
<dbReference type="InterPro" id="IPR004843">
    <property type="entry name" value="Calcineurin-like_PHP"/>
</dbReference>
<dbReference type="Gene3D" id="2.60.40.380">
    <property type="entry name" value="Purple acid phosphatase-like, N-terminal"/>
    <property type="match status" value="1"/>
</dbReference>
<feature type="domain" description="Purple acid phosphatase N-terminal" evidence="13">
    <location>
        <begin position="69"/>
        <end position="213"/>
    </location>
</feature>
<dbReference type="SUPFAM" id="SSF56300">
    <property type="entry name" value="Metallo-dependent phosphatases"/>
    <property type="match status" value="1"/>
</dbReference>
<evidence type="ECO:0000313" key="14">
    <source>
        <dbReference type="EMBL" id="KAF7132815.1"/>
    </source>
</evidence>
<accession>A0A834GFR0</accession>
<dbReference type="InterPro" id="IPR041792">
    <property type="entry name" value="MPP_PAP"/>
</dbReference>
<keyword evidence="7" id="KW-0862">Zinc</keyword>
<evidence type="ECO:0000313" key="15">
    <source>
        <dbReference type="Proteomes" id="UP000626092"/>
    </source>
</evidence>
<evidence type="ECO:0000256" key="10">
    <source>
        <dbReference type="SAM" id="Phobius"/>
    </source>
</evidence>
<dbReference type="Proteomes" id="UP000626092">
    <property type="component" value="Unassembled WGS sequence"/>
</dbReference>
<comment type="caution">
    <text evidence="14">The sequence shown here is derived from an EMBL/GenBank/DDBJ whole genome shotgun (WGS) entry which is preliminary data.</text>
</comment>
<dbReference type="EMBL" id="WJXA01000009">
    <property type="protein sequence ID" value="KAF7132815.1"/>
    <property type="molecule type" value="Genomic_DNA"/>
</dbReference>
<evidence type="ECO:0000256" key="2">
    <source>
        <dbReference type="ARBA" id="ARBA00001947"/>
    </source>
</evidence>
<comment type="cofactor">
    <cofactor evidence="2">
        <name>Zn(2+)</name>
        <dbReference type="ChEBI" id="CHEBI:29105"/>
    </cofactor>
</comment>
<keyword evidence="10" id="KW-0812">Transmembrane</keyword>
<evidence type="ECO:0000259" key="12">
    <source>
        <dbReference type="Pfam" id="PF14008"/>
    </source>
</evidence>
<keyword evidence="10" id="KW-1133">Transmembrane helix</keyword>
<organism evidence="14 15">
    <name type="scientific">Rhododendron simsii</name>
    <name type="common">Sims's rhododendron</name>
    <dbReference type="NCBI Taxonomy" id="118357"/>
    <lineage>
        <taxon>Eukaryota</taxon>
        <taxon>Viridiplantae</taxon>
        <taxon>Streptophyta</taxon>
        <taxon>Embryophyta</taxon>
        <taxon>Tracheophyta</taxon>
        <taxon>Spermatophyta</taxon>
        <taxon>Magnoliopsida</taxon>
        <taxon>eudicotyledons</taxon>
        <taxon>Gunneridae</taxon>
        <taxon>Pentapetalae</taxon>
        <taxon>asterids</taxon>
        <taxon>Ericales</taxon>
        <taxon>Ericaceae</taxon>
        <taxon>Ericoideae</taxon>
        <taxon>Rhodoreae</taxon>
        <taxon>Rhododendron</taxon>
    </lineage>
</organism>
<keyword evidence="8" id="KW-0325">Glycoprotein</keyword>
<keyword evidence="6 9" id="KW-0378">Hydrolase</keyword>
<keyword evidence="15" id="KW-1185">Reference proteome</keyword>
<comment type="cofactor">
    <cofactor evidence="3">
        <name>Fe cation</name>
        <dbReference type="ChEBI" id="CHEBI:24875"/>
    </cofactor>
</comment>
<dbReference type="PANTHER" id="PTHR22953:SF153">
    <property type="entry name" value="PURPLE ACID PHOSPHATASE"/>
    <property type="match status" value="1"/>
</dbReference>
<dbReference type="InterPro" id="IPR008963">
    <property type="entry name" value="Purple_acid_Pase-like_N"/>
</dbReference>
<feature type="domain" description="Calcineurin-like phosphoesterase" evidence="11">
    <location>
        <begin position="348"/>
        <end position="494"/>
    </location>
</feature>
<dbReference type="Pfam" id="PF16656">
    <property type="entry name" value="Pur_ac_phosph_N"/>
    <property type="match status" value="1"/>
</dbReference>
<proteinExistence type="inferred from homology"/>
<dbReference type="InterPro" id="IPR029052">
    <property type="entry name" value="Metallo-depent_PP-like"/>
</dbReference>
<dbReference type="Gene3D" id="3.60.21.10">
    <property type="match status" value="3"/>
</dbReference>
<keyword evidence="10" id="KW-0472">Membrane</keyword>
<feature type="chain" id="PRO_5033096541" description="Purple acid phosphatase" evidence="9">
    <location>
        <begin position="25"/>
        <end position="680"/>
    </location>
</feature>
<dbReference type="GO" id="GO:0003993">
    <property type="term" value="F:acid phosphatase activity"/>
    <property type="evidence" value="ECO:0007669"/>
    <property type="project" value="UniProtKB-EC"/>
</dbReference>
<dbReference type="InterPro" id="IPR025733">
    <property type="entry name" value="PAPs_C"/>
</dbReference>
<dbReference type="Pfam" id="PF14008">
    <property type="entry name" value="Metallophos_C"/>
    <property type="match status" value="1"/>
</dbReference>
<feature type="signal peptide" evidence="9">
    <location>
        <begin position="1"/>
        <end position="24"/>
    </location>
</feature>
<dbReference type="CDD" id="cd00839">
    <property type="entry name" value="MPP_PAPs"/>
    <property type="match status" value="1"/>
</dbReference>
<keyword evidence="5 9" id="KW-0732">Signal</keyword>
<evidence type="ECO:0000259" key="13">
    <source>
        <dbReference type="Pfam" id="PF16656"/>
    </source>
</evidence>
<evidence type="ECO:0000256" key="9">
    <source>
        <dbReference type="RuleBase" id="RU361203"/>
    </source>
</evidence>
<evidence type="ECO:0000256" key="8">
    <source>
        <dbReference type="ARBA" id="ARBA00023180"/>
    </source>
</evidence>
<sequence length="680" mass="76172">MELCKLRMAIAIILQMILHVGVISQCIPTTLEGPFMPVTRSFDPSLRRGSDDIPMDDPRLKRNVTSMFPEQIALAISSPTSMWVSWVTGDSQIGLNVTPLDPSTVASEVWYGKESGKYSMQKTGDSMVYSQLYPFEGLQNYTSGIIHHVKIDGKQATQLFSIATYVMLNLLHSDIHAVSIGLFMKIGLEPGTKYYYKCGDSAFPAMSEEQAFQSLPLPGPNTYPSRIAVIGDLGLTSNSTTTIDHLIENDPSMILMVGDLTYANQYLTTGGKGASCFSCSFPNAPIRETYQPRWDGWGRAEESEALKGSLWIVERAVREFVTVVRVRESESGVEFEFQCGCSSSGAQESGIMRRFMEPLISRVPMMVIEGNHEIEPQAAEITFKSYLTRFSVPSEESGSNTNFYYSFDAGGVHFIMLGAYVDYNNTGAQYAWLKKDLLNLDRSITPWLVAAWHPPWYNSYSSHYQEFECMRQEMEALLYHYGVDIVLSGHVHAYERMNRVYNYTLDPCGPLYITVGDGGNIEQVDVDHADDLGKCPSAGDNVPEFGGVCHLNFSSGPAKGYFCWDRQPEWSAYRESSFGHGILEVLNSTYALWTWHRNQDIYKQDSHGDQIYIVRQPQLCSITSKESDVTILTSQPKETRGGFKIPSFGAFICYLLITTLILLPRTKCMGTGRRGRRVSP</sequence>
<evidence type="ECO:0000256" key="1">
    <source>
        <dbReference type="ARBA" id="ARBA00000032"/>
    </source>
</evidence>
<comment type="catalytic activity">
    <reaction evidence="1 9">
        <text>a phosphate monoester + H2O = an alcohol + phosphate</text>
        <dbReference type="Rhea" id="RHEA:15017"/>
        <dbReference type="ChEBI" id="CHEBI:15377"/>
        <dbReference type="ChEBI" id="CHEBI:30879"/>
        <dbReference type="ChEBI" id="CHEBI:43474"/>
        <dbReference type="ChEBI" id="CHEBI:67140"/>
        <dbReference type="EC" id="3.1.3.2"/>
    </reaction>
</comment>
<dbReference type="AlphaFoldDB" id="A0A834GFR0"/>
<evidence type="ECO:0000256" key="7">
    <source>
        <dbReference type="ARBA" id="ARBA00022833"/>
    </source>
</evidence>
<evidence type="ECO:0000256" key="6">
    <source>
        <dbReference type="ARBA" id="ARBA00022801"/>
    </source>
</evidence>
<comment type="similarity">
    <text evidence="4 9">Belongs to the metallophosphoesterase superfamily. Purple acid phosphatase family.</text>
</comment>
<dbReference type="EC" id="3.1.3.2" evidence="9"/>
<evidence type="ECO:0000256" key="4">
    <source>
        <dbReference type="ARBA" id="ARBA00008723"/>
    </source>
</evidence>
<feature type="transmembrane region" description="Helical" evidence="10">
    <location>
        <begin position="645"/>
        <end position="664"/>
    </location>
</feature>